<dbReference type="InterPro" id="IPR011006">
    <property type="entry name" value="CheY-like_superfamily"/>
</dbReference>
<evidence type="ECO:0000256" key="1">
    <source>
        <dbReference type="ARBA" id="ARBA00022553"/>
    </source>
</evidence>
<dbReference type="AlphaFoldDB" id="A0A0K1QEQ5"/>
<protein>
    <submittedName>
        <fullName evidence="6">Response regulator receiver protein</fullName>
    </submittedName>
</protein>
<keyword evidence="2" id="KW-0902">Two-component regulatory system</keyword>
<dbReference type="STRING" id="1391654.AKJ09_10904"/>
<dbReference type="SMART" id="SM00448">
    <property type="entry name" value="REC"/>
    <property type="match status" value="1"/>
</dbReference>
<dbReference type="PROSITE" id="PS50110">
    <property type="entry name" value="RESPONSE_REGULATORY"/>
    <property type="match status" value="1"/>
</dbReference>
<dbReference type="Gene3D" id="3.40.50.2300">
    <property type="match status" value="1"/>
</dbReference>
<accession>A0A0K1QEQ5</accession>
<keyword evidence="1 3" id="KW-0597">Phosphoprotein</keyword>
<dbReference type="InterPro" id="IPR050595">
    <property type="entry name" value="Bact_response_regulator"/>
</dbReference>
<feature type="compositionally biased region" description="Pro residues" evidence="4">
    <location>
        <begin position="204"/>
        <end position="224"/>
    </location>
</feature>
<feature type="modified residue" description="4-aspartylphosphate" evidence="3">
    <location>
        <position position="52"/>
    </location>
</feature>
<dbReference type="Pfam" id="PF00072">
    <property type="entry name" value="Response_reg"/>
    <property type="match status" value="1"/>
</dbReference>
<dbReference type="PANTHER" id="PTHR44591">
    <property type="entry name" value="STRESS RESPONSE REGULATOR PROTEIN 1"/>
    <property type="match status" value="1"/>
</dbReference>
<keyword evidence="7" id="KW-1185">Reference proteome</keyword>
<name>A0A0K1QEQ5_9BACT</name>
<evidence type="ECO:0000256" key="4">
    <source>
        <dbReference type="SAM" id="MobiDB-lite"/>
    </source>
</evidence>
<dbReference type="SUPFAM" id="SSF52172">
    <property type="entry name" value="CheY-like"/>
    <property type="match status" value="1"/>
</dbReference>
<dbReference type="KEGG" id="llu:AKJ09_10904"/>
<gene>
    <name evidence="6" type="ORF">AKJ09_10904</name>
</gene>
<evidence type="ECO:0000256" key="2">
    <source>
        <dbReference type="ARBA" id="ARBA00023012"/>
    </source>
</evidence>
<evidence type="ECO:0000259" key="5">
    <source>
        <dbReference type="PROSITE" id="PS50110"/>
    </source>
</evidence>
<feature type="region of interest" description="Disordered" evidence="4">
    <location>
        <begin position="192"/>
        <end position="224"/>
    </location>
</feature>
<evidence type="ECO:0000313" key="6">
    <source>
        <dbReference type="EMBL" id="AKV04241.1"/>
    </source>
</evidence>
<reference evidence="6 7" key="1">
    <citation type="submission" date="2015-08" db="EMBL/GenBank/DDBJ databases">
        <authorList>
            <person name="Babu N.S."/>
            <person name="Beckwith C.J."/>
            <person name="Beseler K.G."/>
            <person name="Brison A."/>
            <person name="Carone J.V."/>
            <person name="Caskin T.P."/>
            <person name="Diamond M."/>
            <person name="Durham M.E."/>
            <person name="Foxe J.M."/>
            <person name="Go M."/>
            <person name="Henderson B.A."/>
            <person name="Jones I.B."/>
            <person name="McGettigan J.A."/>
            <person name="Micheletti S.J."/>
            <person name="Nasrallah M.E."/>
            <person name="Ortiz D."/>
            <person name="Piller C.R."/>
            <person name="Privatt S.R."/>
            <person name="Schneider S.L."/>
            <person name="Sharp S."/>
            <person name="Smith T.C."/>
            <person name="Stanton J.D."/>
            <person name="Ullery H.E."/>
            <person name="Wilson R.J."/>
            <person name="Serrano M.G."/>
            <person name="Buck G."/>
            <person name="Lee V."/>
            <person name="Wang Y."/>
            <person name="Carvalho R."/>
            <person name="Voegtly L."/>
            <person name="Shi R."/>
            <person name="Duckworth R."/>
            <person name="Johnson A."/>
            <person name="Loviza R."/>
            <person name="Walstead R."/>
            <person name="Shah Z."/>
            <person name="Kiflezghi M."/>
            <person name="Wade K."/>
            <person name="Ball S.L."/>
            <person name="Bradley K.W."/>
            <person name="Asai D.J."/>
            <person name="Bowman C.A."/>
            <person name="Russell D.A."/>
            <person name="Pope W.H."/>
            <person name="Jacobs-Sera D."/>
            <person name="Hendrix R.W."/>
            <person name="Hatfull G.F."/>
        </authorList>
    </citation>
    <scope>NUCLEOTIDE SEQUENCE [LARGE SCALE GENOMIC DNA]</scope>
    <source>
        <strain evidence="6 7">DSM 27648</strain>
    </source>
</reference>
<sequence length="306" mass="30735">MAKTLLAVDDSVTMRKVLEITFSGEDFRVITADNTQNALGKLNEGPSVLVVDTALGGEDGYALAKELRKRNPAAAIIMLASRYAPYDQGRGRDAGADDWADKPFDTQQLIDKVRKVIVAKEAGAPAPVPVAAGAAAAPFRAPAGAPFGAPPAPATAPMAAGPVGGGLGRGTQPSLGGNVPVRTGTLVFGEGSGTSMPSFGAPAAPRPAPPAPVAAAPAPAPAPTPAPAPIAPAPIAAAPAPAPASPVSAAVNGHLAGKLGDLGLTSQQAEAVLALSREVVERVVWEVVPHLAETLIKEELSRLTRD</sequence>
<evidence type="ECO:0000256" key="3">
    <source>
        <dbReference type="PROSITE-ProRule" id="PRU00169"/>
    </source>
</evidence>
<proteinExistence type="predicted"/>
<dbReference type="RefSeq" id="WP_146654883.1">
    <property type="nucleotide sequence ID" value="NZ_CP012333.1"/>
</dbReference>
<dbReference type="InterPro" id="IPR001789">
    <property type="entry name" value="Sig_transdc_resp-reg_receiver"/>
</dbReference>
<evidence type="ECO:0000313" key="7">
    <source>
        <dbReference type="Proteomes" id="UP000064967"/>
    </source>
</evidence>
<feature type="domain" description="Response regulatory" evidence="5">
    <location>
        <begin position="4"/>
        <end position="117"/>
    </location>
</feature>
<organism evidence="6 7">
    <name type="scientific">Labilithrix luteola</name>
    <dbReference type="NCBI Taxonomy" id="1391654"/>
    <lineage>
        <taxon>Bacteria</taxon>
        <taxon>Pseudomonadati</taxon>
        <taxon>Myxococcota</taxon>
        <taxon>Polyangia</taxon>
        <taxon>Polyangiales</taxon>
        <taxon>Labilitrichaceae</taxon>
        <taxon>Labilithrix</taxon>
    </lineage>
</organism>
<dbReference type="OrthoDB" id="9780312at2"/>
<dbReference type="GO" id="GO:0000160">
    <property type="term" value="P:phosphorelay signal transduction system"/>
    <property type="evidence" value="ECO:0007669"/>
    <property type="project" value="UniProtKB-KW"/>
</dbReference>
<dbReference type="PANTHER" id="PTHR44591:SF14">
    <property type="entry name" value="PROTEIN PILG"/>
    <property type="match status" value="1"/>
</dbReference>
<dbReference type="Proteomes" id="UP000064967">
    <property type="component" value="Chromosome"/>
</dbReference>
<dbReference type="EMBL" id="CP012333">
    <property type="protein sequence ID" value="AKV04241.1"/>
    <property type="molecule type" value="Genomic_DNA"/>
</dbReference>